<gene>
    <name evidence="2" type="ordered locus">Meso_2068</name>
</gene>
<feature type="region of interest" description="Disordered" evidence="1">
    <location>
        <begin position="136"/>
        <end position="158"/>
    </location>
</feature>
<protein>
    <submittedName>
        <fullName evidence="2">Uncharacterized protein</fullName>
    </submittedName>
</protein>
<dbReference type="KEGG" id="mes:Meso_2068"/>
<name>Q11GL4_CHESB</name>
<dbReference type="EMBL" id="CP000390">
    <property type="protein sequence ID" value="ABG63461.1"/>
    <property type="molecule type" value="Genomic_DNA"/>
</dbReference>
<accession>Q11GL4</accession>
<dbReference type="AlphaFoldDB" id="Q11GL4"/>
<proteinExistence type="predicted"/>
<dbReference type="HOGENOM" id="CLU_1666263_0_0_5"/>
<reference evidence="2" key="1">
    <citation type="submission" date="2006-06" db="EMBL/GenBank/DDBJ databases">
        <title>Complete sequence of chromosome of Chelativorans sp. BNC1.</title>
        <authorList>
            <consortium name="US DOE Joint Genome Institute"/>
            <person name="Copeland A."/>
            <person name="Lucas S."/>
            <person name="Lapidus A."/>
            <person name="Barry K."/>
            <person name="Detter J.C."/>
            <person name="Glavina del Rio T."/>
            <person name="Hammon N."/>
            <person name="Israni S."/>
            <person name="Dalin E."/>
            <person name="Tice H."/>
            <person name="Pitluck S."/>
            <person name="Chertkov O."/>
            <person name="Brettin T."/>
            <person name="Bruce D."/>
            <person name="Han C."/>
            <person name="Tapia R."/>
            <person name="Gilna P."/>
            <person name="Schmutz J."/>
            <person name="Larimer F."/>
            <person name="Land M."/>
            <person name="Hauser L."/>
            <person name="Kyrpides N."/>
            <person name="Mikhailova N."/>
            <person name="Richardson P."/>
        </authorList>
    </citation>
    <scope>NUCLEOTIDE SEQUENCE</scope>
    <source>
        <strain evidence="2">BNC1</strain>
    </source>
</reference>
<feature type="compositionally biased region" description="Pro residues" evidence="1">
    <location>
        <begin position="148"/>
        <end position="158"/>
    </location>
</feature>
<evidence type="ECO:0000313" key="2">
    <source>
        <dbReference type="EMBL" id="ABG63461.1"/>
    </source>
</evidence>
<sequence precursor="true">MNSAMNSRYPSRDSTLFIKNMGSFMAFGISRRCRSIAADICRLITPGLLVSLTLCSTAAYAQNPALGGGQRHREIQPTCPIGSILVNGRCTIPEVQQQCPPGTIGAYPVCRPAVQSFCPQGTIGVFPNCRPTLNRPPPLDEQLRVPSIQPPPPEVRIP</sequence>
<evidence type="ECO:0000256" key="1">
    <source>
        <dbReference type="SAM" id="MobiDB-lite"/>
    </source>
</evidence>
<organism evidence="2">
    <name type="scientific">Chelativorans sp. (strain BNC1)</name>
    <dbReference type="NCBI Taxonomy" id="266779"/>
    <lineage>
        <taxon>Bacteria</taxon>
        <taxon>Pseudomonadati</taxon>
        <taxon>Pseudomonadota</taxon>
        <taxon>Alphaproteobacteria</taxon>
        <taxon>Hyphomicrobiales</taxon>
        <taxon>Phyllobacteriaceae</taxon>
        <taxon>Chelativorans</taxon>
    </lineage>
</organism>